<evidence type="ECO:0008006" key="7">
    <source>
        <dbReference type="Google" id="ProtNLM"/>
    </source>
</evidence>
<accession>A0ABQ7G9E9</accession>
<feature type="compositionally biased region" description="Acidic residues" evidence="4">
    <location>
        <begin position="271"/>
        <end position="286"/>
    </location>
</feature>
<evidence type="ECO:0000256" key="3">
    <source>
        <dbReference type="ARBA" id="ARBA00023242"/>
    </source>
</evidence>
<evidence type="ECO:0000256" key="1">
    <source>
        <dbReference type="ARBA" id="ARBA00004123"/>
    </source>
</evidence>
<keyword evidence="6" id="KW-1185">Reference proteome</keyword>
<proteinExistence type="inferred from homology"/>
<evidence type="ECO:0000256" key="2">
    <source>
        <dbReference type="ARBA" id="ARBA00008352"/>
    </source>
</evidence>
<evidence type="ECO:0000313" key="5">
    <source>
        <dbReference type="EMBL" id="KAF5831206.1"/>
    </source>
</evidence>
<feature type="region of interest" description="Disordered" evidence="4">
    <location>
        <begin position="271"/>
        <end position="292"/>
    </location>
</feature>
<dbReference type="Proteomes" id="UP000815325">
    <property type="component" value="Unassembled WGS sequence"/>
</dbReference>
<dbReference type="InterPro" id="IPR024661">
    <property type="entry name" value="RNA_pol_III_Rpc31"/>
</dbReference>
<organism evidence="5 6">
    <name type="scientific">Dunaliella salina</name>
    <name type="common">Green alga</name>
    <name type="synonym">Protococcus salinus</name>
    <dbReference type="NCBI Taxonomy" id="3046"/>
    <lineage>
        <taxon>Eukaryota</taxon>
        <taxon>Viridiplantae</taxon>
        <taxon>Chlorophyta</taxon>
        <taxon>core chlorophytes</taxon>
        <taxon>Chlorophyceae</taxon>
        <taxon>CS clade</taxon>
        <taxon>Chlamydomonadales</taxon>
        <taxon>Dunaliellaceae</taxon>
        <taxon>Dunaliella</taxon>
    </lineage>
</organism>
<evidence type="ECO:0000256" key="4">
    <source>
        <dbReference type="SAM" id="MobiDB-lite"/>
    </source>
</evidence>
<comment type="caution">
    <text evidence="5">The sequence shown here is derived from an EMBL/GenBank/DDBJ whole genome shotgun (WGS) entry which is preliminary data.</text>
</comment>
<dbReference type="EMBL" id="MU069967">
    <property type="protein sequence ID" value="KAF5831206.1"/>
    <property type="molecule type" value="Genomic_DNA"/>
</dbReference>
<protein>
    <recommendedName>
        <fullName evidence="7">DNA-directed RNA polymerase III subunit</fullName>
    </recommendedName>
</protein>
<reference evidence="5" key="1">
    <citation type="submission" date="2017-08" db="EMBL/GenBank/DDBJ databases">
        <authorList>
            <person name="Polle J.E."/>
            <person name="Barry K."/>
            <person name="Cushman J."/>
            <person name="Schmutz J."/>
            <person name="Tran D."/>
            <person name="Hathwaick L.T."/>
            <person name="Yim W.C."/>
            <person name="Jenkins J."/>
            <person name="Mckie-Krisberg Z.M."/>
            <person name="Prochnik S."/>
            <person name="Lindquist E."/>
            <person name="Dockter R.B."/>
            <person name="Adam C."/>
            <person name="Molina H."/>
            <person name="Bunkerborg J."/>
            <person name="Jin E."/>
            <person name="Buchheim M."/>
            <person name="Magnuson J."/>
        </authorList>
    </citation>
    <scope>NUCLEOTIDE SEQUENCE</scope>
    <source>
        <strain evidence="5">CCAP 19/18</strain>
    </source>
</reference>
<name>A0ABQ7G9E9_DUNSA</name>
<evidence type="ECO:0000313" key="6">
    <source>
        <dbReference type="Proteomes" id="UP000815325"/>
    </source>
</evidence>
<comment type="similarity">
    <text evidence="2">Belongs to the eukaryotic RPC7 RNA polymerase subunit family.</text>
</comment>
<dbReference type="PANTHER" id="PTHR15367">
    <property type="entry name" value="DNA-DIRECTED RNA POLYMERASE III"/>
    <property type="match status" value="1"/>
</dbReference>
<sequence length="292" mass="31587">MSGRGGRGGRGGRFGRGAGPPGPQAKDEDGTVIGTEIAGPPPLFPQTLLPAFPDITPRQEALLSRRTVLSQVTKRTPFFLEAQKDTLKATDVDARIAHWAQSTTSGSSTGGVGLGIRKTRQGAPVKFGCCVMCRRGGVGLGIRKTRQRAPLVSAMRLLPEYFPEELFGASAKRASRLQEAYWKHAGKKQDPTGFLTELYLQKESKQGEGEGRQPDDPGEARILMVAVRMTEPLPWLDIQELEAWVAFHTLGVSKTLLTLFKKQLGLKGADFDDDEGYDDDMGDGGGDEGALY</sequence>
<feature type="region of interest" description="Disordered" evidence="4">
    <location>
        <begin position="1"/>
        <end position="32"/>
    </location>
</feature>
<gene>
    <name evidence="5" type="ORF">DUNSADRAFT_13464</name>
</gene>
<keyword evidence="3" id="KW-0539">Nucleus</keyword>
<feature type="compositionally biased region" description="Gly residues" evidence="4">
    <location>
        <begin position="1"/>
        <end position="19"/>
    </location>
</feature>
<comment type="subcellular location">
    <subcellularLocation>
        <location evidence="1">Nucleus</location>
    </subcellularLocation>
</comment>
<dbReference type="PANTHER" id="PTHR15367:SF2">
    <property type="entry name" value="DNA-DIRECTED RNA POLYMERASE III SUBUNIT"/>
    <property type="match status" value="1"/>
</dbReference>